<name>A0A239LBI2_9BACT</name>
<evidence type="ECO:0000256" key="5">
    <source>
        <dbReference type="PROSITE-ProRule" id="PRU01248"/>
    </source>
</evidence>
<dbReference type="InterPro" id="IPR013762">
    <property type="entry name" value="Integrase-like_cat_sf"/>
</dbReference>
<dbReference type="SUPFAM" id="SSF47823">
    <property type="entry name" value="lambda integrase-like, N-terminal domain"/>
    <property type="match status" value="1"/>
</dbReference>
<evidence type="ECO:0000256" key="3">
    <source>
        <dbReference type="ARBA" id="ARBA00023125"/>
    </source>
</evidence>
<dbReference type="GO" id="GO:0015074">
    <property type="term" value="P:DNA integration"/>
    <property type="evidence" value="ECO:0007669"/>
    <property type="project" value="UniProtKB-KW"/>
</dbReference>
<protein>
    <submittedName>
        <fullName evidence="8">Site-specific recombinase XerD</fullName>
    </submittedName>
</protein>
<feature type="domain" description="Tyr recombinase" evidence="6">
    <location>
        <begin position="118"/>
        <end position="302"/>
    </location>
</feature>
<evidence type="ECO:0000256" key="1">
    <source>
        <dbReference type="ARBA" id="ARBA00022829"/>
    </source>
</evidence>
<dbReference type="PANTHER" id="PTHR30349:SF81">
    <property type="entry name" value="TYROSINE RECOMBINASE XERC"/>
    <property type="match status" value="1"/>
</dbReference>
<evidence type="ECO:0000313" key="9">
    <source>
        <dbReference type="Proteomes" id="UP000198356"/>
    </source>
</evidence>
<dbReference type="Pfam" id="PF00589">
    <property type="entry name" value="Phage_integrase"/>
    <property type="match status" value="1"/>
</dbReference>
<dbReference type="CDD" id="cd00397">
    <property type="entry name" value="DNA_BRE_C"/>
    <property type="match status" value="1"/>
</dbReference>
<evidence type="ECO:0000256" key="2">
    <source>
        <dbReference type="ARBA" id="ARBA00022908"/>
    </source>
</evidence>
<keyword evidence="1" id="KW-0159">Chromosome partition</keyword>
<gene>
    <name evidence="8" type="ORF">SAMN05421770_106261</name>
</gene>
<keyword evidence="9" id="KW-1185">Reference proteome</keyword>
<feature type="domain" description="Core-binding (CB)" evidence="7">
    <location>
        <begin position="19"/>
        <end position="93"/>
    </location>
</feature>
<dbReference type="Gene3D" id="1.10.443.10">
    <property type="entry name" value="Intergrase catalytic core"/>
    <property type="match status" value="1"/>
</dbReference>
<evidence type="ECO:0000256" key="4">
    <source>
        <dbReference type="ARBA" id="ARBA00023172"/>
    </source>
</evidence>
<dbReference type="SUPFAM" id="SSF56349">
    <property type="entry name" value="DNA breaking-rejoining enzymes"/>
    <property type="match status" value="1"/>
</dbReference>
<dbReference type="GO" id="GO:0003677">
    <property type="term" value="F:DNA binding"/>
    <property type="evidence" value="ECO:0007669"/>
    <property type="project" value="UniProtKB-UniRule"/>
</dbReference>
<organism evidence="8 9">
    <name type="scientific">Granulicella rosea</name>
    <dbReference type="NCBI Taxonomy" id="474952"/>
    <lineage>
        <taxon>Bacteria</taxon>
        <taxon>Pseudomonadati</taxon>
        <taxon>Acidobacteriota</taxon>
        <taxon>Terriglobia</taxon>
        <taxon>Terriglobales</taxon>
        <taxon>Acidobacteriaceae</taxon>
        <taxon>Granulicella</taxon>
    </lineage>
</organism>
<evidence type="ECO:0000313" key="8">
    <source>
        <dbReference type="EMBL" id="SNT27665.1"/>
    </source>
</evidence>
<dbReference type="GO" id="GO:0007059">
    <property type="term" value="P:chromosome segregation"/>
    <property type="evidence" value="ECO:0007669"/>
    <property type="project" value="UniProtKB-KW"/>
</dbReference>
<dbReference type="InterPro" id="IPR044068">
    <property type="entry name" value="CB"/>
</dbReference>
<dbReference type="GO" id="GO:0006310">
    <property type="term" value="P:DNA recombination"/>
    <property type="evidence" value="ECO:0007669"/>
    <property type="project" value="UniProtKB-KW"/>
</dbReference>
<sequence>MAERAKKPKSVLKLPDLDYSKSAVLNSLPSLNSRRSYEHAIRDFIEWYCSEPRLAFNKTVVTRYRIALEQRRYAPSTIKLRLAAVRRLAYEASDCGLLSPDLAAGIRRVKGAKRLGVRIGNWLTVEQGKKLLAVQSGNQLRDLRNHAVLAMLLGCGLRRAELVAVKIEDFELREEHWVLADLIGKGRHMRTIPVPRWVKSAVDAWTSVAELRDGVLFRAISKTGKVQDRGFTPKVIWSIVREAAMNCGIGVIAPHDLRRTCARLCHQAGGELEQIQFLLGHVSIQTTERYLGCKQRLQNAVNDKIGFEAGPT</sequence>
<dbReference type="PROSITE" id="PS51900">
    <property type="entry name" value="CB"/>
    <property type="match status" value="1"/>
</dbReference>
<accession>A0A239LBI2</accession>
<dbReference type="InterPro" id="IPR010998">
    <property type="entry name" value="Integrase_recombinase_N"/>
</dbReference>
<keyword evidence="4" id="KW-0233">DNA recombination</keyword>
<evidence type="ECO:0000259" key="6">
    <source>
        <dbReference type="PROSITE" id="PS51898"/>
    </source>
</evidence>
<dbReference type="InterPro" id="IPR002104">
    <property type="entry name" value="Integrase_catalytic"/>
</dbReference>
<dbReference type="Gene3D" id="1.10.150.130">
    <property type="match status" value="1"/>
</dbReference>
<dbReference type="Proteomes" id="UP000198356">
    <property type="component" value="Unassembled WGS sequence"/>
</dbReference>
<keyword evidence="3 5" id="KW-0238">DNA-binding</keyword>
<proteinExistence type="predicted"/>
<dbReference type="PROSITE" id="PS51898">
    <property type="entry name" value="TYR_RECOMBINASE"/>
    <property type="match status" value="1"/>
</dbReference>
<evidence type="ECO:0000259" key="7">
    <source>
        <dbReference type="PROSITE" id="PS51900"/>
    </source>
</evidence>
<dbReference type="PANTHER" id="PTHR30349">
    <property type="entry name" value="PHAGE INTEGRASE-RELATED"/>
    <property type="match status" value="1"/>
</dbReference>
<keyword evidence="2" id="KW-0229">DNA integration</keyword>
<dbReference type="EMBL" id="FZOU01000006">
    <property type="protein sequence ID" value="SNT27665.1"/>
    <property type="molecule type" value="Genomic_DNA"/>
</dbReference>
<dbReference type="OrthoDB" id="107867at2"/>
<dbReference type="InterPro" id="IPR050090">
    <property type="entry name" value="Tyrosine_recombinase_XerCD"/>
</dbReference>
<reference evidence="8 9" key="1">
    <citation type="submission" date="2017-06" db="EMBL/GenBank/DDBJ databases">
        <authorList>
            <person name="Kim H.J."/>
            <person name="Triplett B.A."/>
        </authorList>
    </citation>
    <scope>NUCLEOTIDE SEQUENCE [LARGE SCALE GENOMIC DNA]</scope>
    <source>
        <strain evidence="8 9">DSM 18704</strain>
    </source>
</reference>
<dbReference type="InterPro" id="IPR011010">
    <property type="entry name" value="DNA_brk_join_enz"/>
</dbReference>
<dbReference type="AlphaFoldDB" id="A0A239LBI2"/>
<dbReference type="RefSeq" id="WP_089409574.1">
    <property type="nucleotide sequence ID" value="NZ_FZOU01000006.1"/>
</dbReference>